<dbReference type="STRING" id="180163.SAMN02745174_00268"/>
<dbReference type="EMBL" id="FUWX01000004">
    <property type="protein sequence ID" value="SJZ36725.1"/>
    <property type="molecule type" value="Genomic_DNA"/>
</dbReference>
<dbReference type="InterPro" id="IPR018966">
    <property type="entry name" value="VTC_domain"/>
</dbReference>
<proteinExistence type="predicted"/>
<dbReference type="Proteomes" id="UP000191153">
    <property type="component" value="Unassembled WGS sequence"/>
</dbReference>
<reference evidence="2 3" key="1">
    <citation type="submission" date="2017-02" db="EMBL/GenBank/DDBJ databases">
        <authorList>
            <person name="Peterson S.W."/>
        </authorList>
    </citation>
    <scope>NUCLEOTIDE SEQUENCE [LARGE SCALE GENOMIC DNA]</scope>
    <source>
        <strain evidence="2 3">ATCC 700028</strain>
    </source>
</reference>
<dbReference type="Gene3D" id="3.20.100.30">
    <property type="entry name" value="VTC, catalytic tunnel domain"/>
    <property type="match status" value="1"/>
</dbReference>
<dbReference type="InterPro" id="IPR042267">
    <property type="entry name" value="VTC_sf"/>
</dbReference>
<protein>
    <submittedName>
        <fullName evidence="2">VTC domain-containing protein</fullName>
    </submittedName>
</protein>
<keyword evidence="3" id="KW-1185">Reference proteome</keyword>
<dbReference type="CDD" id="cd07750">
    <property type="entry name" value="PolyPPase_VTC_like"/>
    <property type="match status" value="1"/>
</dbReference>
<gene>
    <name evidence="2" type="ORF">SAMN02745174_00268</name>
</gene>
<evidence type="ECO:0000313" key="3">
    <source>
        <dbReference type="Proteomes" id="UP000191153"/>
    </source>
</evidence>
<feature type="domain" description="VTC" evidence="1">
    <location>
        <begin position="10"/>
        <end position="225"/>
    </location>
</feature>
<accession>A0A1T4K301</accession>
<dbReference type="Pfam" id="PF09359">
    <property type="entry name" value="VTC"/>
    <property type="match status" value="1"/>
</dbReference>
<organism evidence="2 3">
    <name type="scientific">Cetobacterium ceti</name>
    <dbReference type="NCBI Taxonomy" id="180163"/>
    <lineage>
        <taxon>Bacteria</taxon>
        <taxon>Fusobacteriati</taxon>
        <taxon>Fusobacteriota</taxon>
        <taxon>Fusobacteriia</taxon>
        <taxon>Fusobacteriales</taxon>
        <taxon>Fusobacteriaceae</taxon>
        <taxon>Cetobacterium</taxon>
    </lineage>
</organism>
<dbReference type="GO" id="GO:0006799">
    <property type="term" value="P:polyphosphate biosynthetic process"/>
    <property type="evidence" value="ECO:0007669"/>
    <property type="project" value="UniProtKB-ARBA"/>
</dbReference>
<evidence type="ECO:0000313" key="2">
    <source>
        <dbReference type="EMBL" id="SJZ36725.1"/>
    </source>
</evidence>
<dbReference type="RefSeq" id="WP_078692812.1">
    <property type="nucleotide sequence ID" value="NZ_FUWX01000004.1"/>
</dbReference>
<sequence length="235" mass="27763">MNKEVLKVTRSEEKYFISIPDKYFLMKSLKNILQEDSFGDHGFYKVRTLYFDNPTNKDYLDKVNNTPSRKGIRLRTYFPKSNFAKIEVKMKNPEIDNKISLKISQEDAKEIINLNYDVLKNYSNKKALEIYNILTEENYKPVIVIAYNRKAFDSREYGLRITIDNNLEYNNHNFDIFDPNLTLTPLCSFSENILEIKTEKILPLNIQTILDSIEKIDKASSKYKRSRFFLNSSLF</sequence>
<dbReference type="AlphaFoldDB" id="A0A1T4K301"/>
<name>A0A1T4K301_9FUSO</name>
<dbReference type="OrthoDB" id="9784042at2"/>
<evidence type="ECO:0000259" key="1">
    <source>
        <dbReference type="Pfam" id="PF09359"/>
    </source>
</evidence>